<keyword evidence="11" id="KW-0175">Coiled coil</keyword>
<keyword evidence="7" id="KW-0378">Hydrolase</keyword>
<dbReference type="FunFam" id="3.40.50.300:FF:000079">
    <property type="entry name" value="probable ATP-dependent RNA helicase DDX17"/>
    <property type="match status" value="1"/>
</dbReference>
<dbReference type="GO" id="GO:0003723">
    <property type="term" value="F:RNA binding"/>
    <property type="evidence" value="ECO:0007669"/>
    <property type="project" value="UniProtKB-KW"/>
</dbReference>
<feature type="compositionally biased region" description="Acidic residues" evidence="20">
    <location>
        <begin position="161"/>
        <end position="170"/>
    </location>
</feature>
<keyword evidence="12" id="KW-0508">mRNA splicing</keyword>
<evidence type="ECO:0000256" key="19">
    <source>
        <dbReference type="PROSITE-ProRule" id="PRU00552"/>
    </source>
</evidence>
<dbReference type="Gene3D" id="3.40.50.300">
    <property type="entry name" value="P-loop containing nucleotide triphosphate hydrolases"/>
    <property type="match status" value="2"/>
</dbReference>
<keyword evidence="8" id="KW-0347">Helicase</keyword>
<feature type="short sequence motif" description="Q motif" evidence="19">
    <location>
        <begin position="333"/>
        <end position="361"/>
    </location>
</feature>
<reference evidence="25" key="1">
    <citation type="submission" date="2013-03" db="EMBL/GenBank/DDBJ databases">
        <authorList>
            <person name="Jeffery W."/>
            <person name="Warren W."/>
            <person name="Wilson R.K."/>
        </authorList>
    </citation>
    <scope>NUCLEOTIDE SEQUENCE</scope>
    <source>
        <strain evidence="25">female</strain>
    </source>
</reference>
<evidence type="ECO:0000259" key="22">
    <source>
        <dbReference type="PROSITE" id="PS51194"/>
    </source>
</evidence>
<dbReference type="CDD" id="cd17953">
    <property type="entry name" value="DEADc_DDX46"/>
    <property type="match status" value="1"/>
</dbReference>
<evidence type="ECO:0000256" key="20">
    <source>
        <dbReference type="SAM" id="MobiDB-lite"/>
    </source>
</evidence>
<dbReference type="HOGENOM" id="CLU_003041_0_0_1"/>
<dbReference type="InterPro" id="IPR001650">
    <property type="entry name" value="Helicase_C-like"/>
</dbReference>
<keyword evidence="5" id="KW-0747">Spliceosome</keyword>
<dbReference type="SMART" id="SM00487">
    <property type="entry name" value="DEXDc"/>
    <property type="match status" value="1"/>
</dbReference>
<name>W5KM31_ASTMX</name>
<evidence type="ECO:0000256" key="9">
    <source>
        <dbReference type="ARBA" id="ARBA00022840"/>
    </source>
</evidence>
<organism evidence="24 25">
    <name type="scientific">Astyanax mexicanus</name>
    <name type="common">Blind cave fish</name>
    <name type="synonym">Astyanax fasciatus mexicanus</name>
    <dbReference type="NCBI Taxonomy" id="7994"/>
    <lineage>
        <taxon>Eukaryota</taxon>
        <taxon>Metazoa</taxon>
        <taxon>Chordata</taxon>
        <taxon>Craniata</taxon>
        <taxon>Vertebrata</taxon>
        <taxon>Euteleostomi</taxon>
        <taxon>Actinopterygii</taxon>
        <taxon>Neopterygii</taxon>
        <taxon>Teleostei</taxon>
        <taxon>Ostariophysi</taxon>
        <taxon>Characiformes</taxon>
        <taxon>Characoidei</taxon>
        <taxon>Acestrorhamphidae</taxon>
        <taxon>Acestrorhamphinae</taxon>
        <taxon>Astyanax</taxon>
    </lineage>
</organism>
<dbReference type="Pfam" id="PF23469">
    <property type="entry name" value="KH_12"/>
    <property type="match status" value="1"/>
</dbReference>
<evidence type="ECO:0000256" key="10">
    <source>
        <dbReference type="ARBA" id="ARBA00022884"/>
    </source>
</evidence>
<dbReference type="InterPro" id="IPR011545">
    <property type="entry name" value="DEAD/DEAH_box_helicase_dom"/>
</dbReference>
<feature type="domain" description="Helicase ATP-binding" evidence="21">
    <location>
        <begin position="364"/>
        <end position="531"/>
    </location>
</feature>
<keyword evidence="10" id="KW-0694">RNA-binding</keyword>
<keyword evidence="25" id="KW-1185">Reference proteome</keyword>
<dbReference type="GO" id="GO:0016607">
    <property type="term" value="C:nuclear speck"/>
    <property type="evidence" value="ECO:0007669"/>
    <property type="project" value="UniProtKB-SubCell"/>
</dbReference>
<evidence type="ECO:0000256" key="7">
    <source>
        <dbReference type="ARBA" id="ARBA00022801"/>
    </source>
</evidence>
<feature type="compositionally biased region" description="Basic residues" evidence="20">
    <location>
        <begin position="87"/>
        <end position="106"/>
    </location>
</feature>
<evidence type="ECO:0000256" key="2">
    <source>
        <dbReference type="ARBA" id="ARBA00004408"/>
    </source>
</evidence>
<dbReference type="CDD" id="cd18787">
    <property type="entry name" value="SF2_C_DEAD"/>
    <property type="match status" value="1"/>
</dbReference>
<dbReference type="SUPFAM" id="SSF52540">
    <property type="entry name" value="P-loop containing nucleoside triphosphate hydrolases"/>
    <property type="match status" value="2"/>
</dbReference>
<feature type="region of interest" description="Disordered" evidence="20">
    <location>
        <begin position="49"/>
        <end position="191"/>
    </location>
</feature>
<evidence type="ECO:0000313" key="25">
    <source>
        <dbReference type="Proteomes" id="UP000018467"/>
    </source>
</evidence>
<dbReference type="CDD" id="cd22473">
    <property type="entry name" value="KH-I_DDX46"/>
    <property type="match status" value="1"/>
</dbReference>
<evidence type="ECO:0000259" key="21">
    <source>
        <dbReference type="PROSITE" id="PS51192"/>
    </source>
</evidence>
<keyword evidence="4" id="KW-0507">mRNA processing</keyword>
<dbReference type="Proteomes" id="UP000018467">
    <property type="component" value="Unassembled WGS sequence"/>
</dbReference>
<comment type="similarity">
    <text evidence="14">Belongs to the DEAD box helicase family. DDX46/PRP5 subfamily.</text>
</comment>
<dbReference type="GeneTree" id="ENSGT00940000157753"/>
<evidence type="ECO:0000256" key="5">
    <source>
        <dbReference type="ARBA" id="ARBA00022728"/>
    </source>
</evidence>
<comment type="catalytic activity">
    <reaction evidence="15">
        <text>ATP + H2O = ADP + phosphate + H(+)</text>
        <dbReference type="Rhea" id="RHEA:13065"/>
        <dbReference type="ChEBI" id="CHEBI:15377"/>
        <dbReference type="ChEBI" id="CHEBI:15378"/>
        <dbReference type="ChEBI" id="CHEBI:30616"/>
        <dbReference type="ChEBI" id="CHEBI:43474"/>
        <dbReference type="ChEBI" id="CHEBI:456216"/>
        <dbReference type="EC" id="3.6.4.13"/>
    </reaction>
</comment>
<evidence type="ECO:0000256" key="1">
    <source>
        <dbReference type="ARBA" id="ARBA00004324"/>
    </source>
</evidence>
<dbReference type="GO" id="GO:0015030">
    <property type="term" value="C:Cajal body"/>
    <property type="evidence" value="ECO:0007669"/>
    <property type="project" value="UniProtKB-SubCell"/>
</dbReference>
<dbReference type="PROSITE" id="PS51192">
    <property type="entry name" value="HELICASE_ATP_BIND_1"/>
    <property type="match status" value="1"/>
</dbReference>
<feature type="compositionally biased region" description="Basic residues" evidence="20">
    <location>
        <begin position="49"/>
        <end position="63"/>
    </location>
</feature>
<proteinExistence type="inferred from homology"/>
<accession>W5KM31</accession>
<comment type="function">
    <text evidence="16">Component of the 17S U2 SnRNP complex of the spliceosome, a large ribonucleoprotein complex that removes introns from transcribed pre-mRNAs. The 17S U2 SnRNP complex (1) directly participates in early spliceosome assembly and (2) mediates recognition of the intron branch site during pre-mRNA splicing by promoting the selection of the pre-mRNA branch-site adenosine, the nucleophile for the first step of splicing. Within the 17S U2 SnRNP complex, DDX46 plays essential roles during assembly of pre-spliceosome and proofreading of the branch site.</text>
</comment>
<keyword evidence="6" id="KW-0547">Nucleotide-binding</keyword>
<dbReference type="Bgee" id="ENSAMXG00000008413">
    <property type="expression patterns" value="Expressed in testis and 14 other cell types or tissues"/>
</dbReference>
<dbReference type="Pfam" id="PF00271">
    <property type="entry name" value="Helicase_C"/>
    <property type="match status" value="1"/>
</dbReference>
<dbReference type="FunFam" id="3.40.50.300:FF:000584">
    <property type="entry name" value="probable ATP-dependent RNA helicase DDX46"/>
    <property type="match status" value="1"/>
</dbReference>
<dbReference type="eggNOG" id="KOG0334">
    <property type="taxonomic scope" value="Eukaryota"/>
</dbReference>
<reference evidence="25" key="2">
    <citation type="journal article" date="2014" name="Nat. Commun.">
        <title>The cavefish genome reveals candidate genes for eye loss.</title>
        <authorList>
            <person name="McGaugh S.E."/>
            <person name="Gross J.B."/>
            <person name="Aken B."/>
            <person name="Blin M."/>
            <person name="Borowsky R."/>
            <person name="Chalopin D."/>
            <person name="Hinaux H."/>
            <person name="Jeffery W.R."/>
            <person name="Keene A."/>
            <person name="Ma L."/>
            <person name="Minx P."/>
            <person name="Murphy D."/>
            <person name="O'Quin K.E."/>
            <person name="Retaux S."/>
            <person name="Rohner N."/>
            <person name="Searle S.M."/>
            <person name="Stahl B.A."/>
            <person name="Tabin C."/>
            <person name="Volff J.N."/>
            <person name="Yoshizawa M."/>
            <person name="Warren W.C."/>
        </authorList>
    </citation>
    <scope>NUCLEOTIDE SEQUENCE [LARGE SCALE GENOMIC DNA]</scope>
    <source>
        <strain evidence="25">female</strain>
    </source>
</reference>
<evidence type="ECO:0000259" key="23">
    <source>
        <dbReference type="PROSITE" id="PS51195"/>
    </source>
</evidence>
<reference evidence="24" key="4">
    <citation type="submission" date="2025-09" db="UniProtKB">
        <authorList>
            <consortium name="Ensembl"/>
        </authorList>
    </citation>
    <scope>IDENTIFICATION</scope>
</reference>
<feature type="compositionally biased region" description="Basic and acidic residues" evidence="20">
    <location>
        <begin position="118"/>
        <end position="160"/>
    </location>
</feature>
<reference evidence="24" key="3">
    <citation type="submission" date="2025-08" db="UniProtKB">
        <authorList>
            <consortium name="Ensembl"/>
        </authorList>
    </citation>
    <scope>IDENTIFICATION</scope>
</reference>
<evidence type="ECO:0000256" key="16">
    <source>
        <dbReference type="ARBA" id="ARBA00049949"/>
    </source>
</evidence>
<dbReference type="GO" id="GO:0003724">
    <property type="term" value="F:RNA helicase activity"/>
    <property type="evidence" value="ECO:0007669"/>
    <property type="project" value="UniProtKB-EC"/>
</dbReference>
<dbReference type="PROSITE" id="PS00039">
    <property type="entry name" value="DEAD_ATP_HELICASE"/>
    <property type="match status" value="1"/>
</dbReference>
<evidence type="ECO:0000313" key="24">
    <source>
        <dbReference type="Ensembl" id="ENSAMXP00000008643.2"/>
    </source>
</evidence>
<evidence type="ECO:0000256" key="13">
    <source>
        <dbReference type="ARBA" id="ARBA00023242"/>
    </source>
</evidence>
<evidence type="ECO:0000256" key="11">
    <source>
        <dbReference type="ARBA" id="ARBA00023054"/>
    </source>
</evidence>
<dbReference type="AlphaFoldDB" id="W5KM31"/>
<dbReference type="PROSITE" id="PS51194">
    <property type="entry name" value="HELICASE_CTER"/>
    <property type="match status" value="1"/>
</dbReference>
<comment type="subcellular location">
    <subcellularLocation>
        <location evidence="1">Nucleus speckle</location>
    </subcellularLocation>
    <subcellularLocation>
        <location evidence="2">Nucleus</location>
        <location evidence="2">Cajal body</location>
    </subcellularLocation>
</comment>
<keyword evidence="9" id="KW-0067">ATP-binding</keyword>
<dbReference type="InterPro" id="IPR027417">
    <property type="entry name" value="P-loop_NTPase"/>
</dbReference>
<dbReference type="Ensembl" id="ENSAMXT00000008643.2">
    <property type="protein sequence ID" value="ENSAMXP00000008643.2"/>
    <property type="gene ID" value="ENSAMXG00000008413.2"/>
</dbReference>
<dbReference type="InterPro" id="IPR014014">
    <property type="entry name" value="RNA_helicase_DEAD_Q_motif"/>
</dbReference>
<dbReference type="GO" id="GO:0000398">
    <property type="term" value="P:mRNA splicing, via spliceosome"/>
    <property type="evidence" value="ECO:0007669"/>
    <property type="project" value="UniProtKB-ARBA"/>
</dbReference>
<dbReference type="InterPro" id="IPR000629">
    <property type="entry name" value="RNA-helicase_DEAD-box_CS"/>
</dbReference>
<sequence length="999" mass="113063">MFDITSKKFKADISKNSIKEICNSIYFFIRQSCHICIINVTVYIRHYRKRSSSRGRSGSRSKSRSPDSKRSKRDEPAGSRTRERSRRDRSRSRERRRSRSRDRKRQRCQDFDQNTLEEEMRKRKERVEKWREEQRKKAMENIGEIKKELEEMKQGKKWSLEDDDEEEEEKEKEGKSEESAAMETETGEELDPLDAYMEEVKEEVKKFNMGTMRGNDKKGGMTVTKVVTVVKTKKTPHTTKKKGELMENDQDAMEYSSEEEEVDLQTALTGYQTKQRKILEPVDHQKIQYESYRKNFYVEVPELARMTPEEVNEYRLELEGITVKGKGCPKPIKTWVQCGTSMKVLNALKKHNYEKPTPIQSQAIPAIMSGRDLIGIAKTGSGKTIAFLLPMFRHILDQRPLEEGEGPIAVIMTPTRELALQITKECKKFSKPLGLRVVCVYGGTGISEQNVFLTLCLCFVLGCLGRVTNLRRVTYVVVDEADRMFDMGFEPQVMRIMDNVRPDRQTVMFSATFPRAMEALARRILNKPVEVQVGGRSVVCSDVEQHVIVIEEDKKFLKLLEILGHYQEKGSVIIFVDKQEHADGLLKDLMKASYPCMSLHGGIDQYDRDSIINDFKNGACRLMVATSVAARGLDVKQLILVVNYNCPNHYEDYVHRAGRTGRAGNKGFAYTFITDEQARYAGDIIKALELSGSAVPSELEQLWATFKEQQKAEGKIIKSSSGFSGKGFKFDETEHALANERKKLQKAALGLHDSDDEDTALDIDEQIESMFNSKKRVKDLTAPGSSAGVAAPGFTGATAATGLTGLAAPSAGNIQKLEIAKKLALKINAQKNLGAEAQDVMQQATNAIMRGGTIIAPSVSAKTIAEQLAEKINAKLNYTPVEKLEEERQAAEQAESIKRYEEELEINDFPQTARWKVTSKEALQRIGEYSEAAITIRGTYFPPGKEPKEGERKIYLAIESANELAVQKAKAEITRLIKEELIRLQNSYQPTSKGRYKVL</sequence>
<protein>
    <recommendedName>
        <fullName evidence="17">Probable ATP-dependent RNA helicase DDX46</fullName>
        <ecNumber evidence="3">3.6.4.13</ecNumber>
    </recommendedName>
    <alternativeName>
        <fullName evidence="18">DEAD box protein 46</fullName>
    </alternativeName>
</protein>
<evidence type="ECO:0000256" key="8">
    <source>
        <dbReference type="ARBA" id="ARBA00022806"/>
    </source>
</evidence>
<evidence type="ECO:0000256" key="17">
    <source>
        <dbReference type="ARBA" id="ARBA00050029"/>
    </source>
</evidence>
<dbReference type="EC" id="3.6.4.13" evidence="3"/>
<feature type="domain" description="DEAD-box RNA helicase Q" evidence="23">
    <location>
        <begin position="333"/>
        <end position="361"/>
    </location>
</feature>
<dbReference type="PROSITE" id="PS51195">
    <property type="entry name" value="Q_MOTIF"/>
    <property type="match status" value="1"/>
</dbReference>
<evidence type="ECO:0000256" key="3">
    <source>
        <dbReference type="ARBA" id="ARBA00012552"/>
    </source>
</evidence>
<dbReference type="GO" id="GO:0005681">
    <property type="term" value="C:spliceosomal complex"/>
    <property type="evidence" value="ECO:0007669"/>
    <property type="project" value="UniProtKB-KW"/>
</dbReference>
<dbReference type="GO" id="GO:0005524">
    <property type="term" value="F:ATP binding"/>
    <property type="evidence" value="ECO:0007669"/>
    <property type="project" value="UniProtKB-KW"/>
</dbReference>
<evidence type="ECO:0000256" key="6">
    <source>
        <dbReference type="ARBA" id="ARBA00022741"/>
    </source>
</evidence>
<evidence type="ECO:0000256" key="4">
    <source>
        <dbReference type="ARBA" id="ARBA00022664"/>
    </source>
</evidence>
<evidence type="ECO:0000256" key="18">
    <source>
        <dbReference type="ARBA" id="ARBA00050042"/>
    </source>
</evidence>
<dbReference type="Pfam" id="PF00270">
    <property type="entry name" value="DEAD"/>
    <property type="match status" value="1"/>
</dbReference>
<dbReference type="SMART" id="SM00490">
    <property type="entry name" value="HELICc"/>
    <property type="match status" value="1"/>
</dbReference>
<feature type="compositionally biased region" description="Basic and acidic residues" evidence="20">
    <location>
        <begin position="64"/>
        <end position="86"/>
    </location>
</feature>
<evidence type="ECO:0000256" key="12">
    <source>
        <dbReference type="ARBA" id="ARBA00023187"/>
    </source>
</evidence>
<dbReference type="InterPro" id="IPR014001">
    <property type="entry name" value="Helicase_ATP-bd"/>
</dbReference>
<evidence type="ECO:0000256" key="14">
    <source>
        <dbReference type="ARBA" id="ARBA00038511"/>
    </source>
</evidence>
<dbReference type="InterPro" id="IPR056149">
    <property type="entry name" value="PRP5/DDX46/KHDC4_KH"/>
</dbReference>
<evidence type="ECO:0000256" key="15">
    <source>
        <dbReference type="ARBA" id="ARBA00047984"/>
    </source>
</evidence>
<dbReference type="GO" id="GO:0016787">
    <property type="term" value="F:hydrolase activity"/>
    <property type="evidence" value="ECO:0007669"/>
    <property type="project" value="UniProtKB-KW"/>
</dbReference>
<keyword evidence="13" id="KW-0539">Nucleus</keyword>
<feature type="domain" description="Helicase C-terminal" evidence="22">
    <location>
        <begin position="542"/>
        <end position="703"/>
    </location>
</feature>
<dbReference type="PANTHER" id="PTHR47958">
    <property type="entry name" value="ATP-DEPENDENT RNA HELICASE DBP3"/>
    <property type="match status" value="1"/>
</dbReference>